<dbReference type="Gene3D" id="1.20.1300.10">
    <property type="entry name" value="Fumarate reductase/succinate dehydrogenase, transmembrane subunit"/>
    <property type="match status" value="1"/>
</dbReference>
<feature type="transmembrane region" description="Helical" evidence="8">
    <location>
        <begin position="56"/>
        <end position="83"/>
    </location>
</feature>
<evidence type="ECO:0000313" key="9">
    <source>
        <dbReference type="EMBL" id="BAO51989.1"/>
    </source>
</evidence>
<dbReference type="RefSeq" id="YP_009004147.1">
    <property type="nucleotide sequence ID" value="NC_023545.1"/>
</dbReference>
<dbReference type="GO" id="GO:0046872">
    <property type="term" value="F:metal ion binding"/>
    <property type="evidence" value="ECO:0007669"/>
    <property type="project" value="UniProtKB-KW"/>
</dbReference>
<keyword evidence="9" id="KW-0496">Mitochondrion</keyword>
<evidence type="ECO:0000256" key="8">
    <source>
        <dbReference type="SAM" id="Phobius"/>
    </source>
</evidence>
<dbReference type="EMBL" id="AB854048">
    <property type="protein sequence ID" value="BAO51989.1"/>
    <property type="molecule type" value="Genomic_DNA"/>
</dbReference>
<dbReference type="GO" id="GO:0016020">
    <property type="term" value="C:membrane"/>
    <property type="evidence" value="ECO:0007669"/>
    <property type="project" value="UniProtKB-SubCell"/>
</dbReference>
<feature type="transmembrane region" description="Helical" evidence="8">
    <location>
        <begin position="113"/>
        <end position="134"/>
    </location>
</feature>
<evidence type="ECO:0000256" key="7">
    <source>
        <dbReference type="ARBA" id="ARBA00023136"/>
    </source>
</evidence>
<keyword evidence="7 8" id="KW-0472">Membrane</keyword>
<protein>
    <submittedName>
        <fullName evidence="9">Succinate dehydrogenase subunit 3</fullName>
    </submittedName>
</protein>
<evidence type="ECO:0000256" key="1">
    <source>
        <dbReference type="ARBA" id="ARBA00004370"/>
    </source>
</evidence>
<keyword evidence="4" id="KW-0479">Metal-binding</keyword>
<evidence type="ECO:0000256" key="5">
    <source>
        <dbReference type="ARBA" id="ARBA00022989"/>
    </source>
</evidence>
<dbReference type="SUPFAM" id="SSF81343">
    <property type="entry name" value="Fumarate reductase respiratory complex transmembrane subunits"/>
    <property type="match status" value="1"/>
</dbReference>
<keyword evidence="2" id="KW-0349">Heme</keyword>
<sequence>MIRITSPHLMIYQPQLNSFNSVMMRVSGGCLFALLAVFVFLELFANVRNAFSIGSYISILVDSVLMPYLVSALLLLVIFHFVFSIGHVNQVISFVRPIIYTDTDEFSIEDFEFLMYCKIVVTVVLYIAFLGFMYY</sequence>
<comment type="subcellular location">
    <subcellularLocation>
        <location evidence="1">Membrane</location>
    </subcellularLocation>
</comment>
<dbReference type="Pfam" id="PF01127">
    <property type="entry name" value="Sdh_cyt"/>
    <property type="match status" value="1"/>
</dbReference>
<dbReference type="InterPro" id="IPR034804">
    <property type="entry name" value="SQR/QFR_C/D"/>
</dbReference>
<dbReference type="GeneID" id="18490818"/>
<dbReference type="InterPro" id="IPR000701">
    <property type="entry name" value="SuccDH_FuR_B_TM-su"/>
</dbReference>
<evidence type="ECO:0000256" key="2">
    <source>
        <dbReference type="ARBA" id="ARBA00022617"/>
    </source>
</evidence>
<name>W8VRC6_9EUKA</name>
<evidence type="ECO:0000256" key="6">
    <source>
        <dbReference type="ARBA" id="ARBA00023004"/>
    </source>
</evidence>
<keyword evidence="3 8" id="KW-0812">Transmembrane</keyword>
<dbReference type="AlphaFoldDB" id="W8VRC6"/>
<accession>W8VRC6</accession>
<gene>
    <name evidence="9" type="primary">sdh3</name>
</gene>
<keyword evidence="6" id="KW-0408">Iron</keyword>
<reference evidence="9" key="1">
    <citation type="journal article" date="2014" name="Genome Biol. Evol.">
        <title>Gene Content Evolution in Discobid Mitochondria Deduced from the Phylogenetic Position and Complete Mitochondrial Genome of Tsukubamonas globosa.</title>
        <authorList>
            <person name="Kamikawa R."/>
            <person name="Kolisko M."/>
            <person name="Nishimura Y."/>
            <person name="Yabuki A."/>
            <person name="Brown M.W."/>
            <person name="Ishikawa S.A."/>
            <person name="Ishida K."/>
            <person name="Roger A.J."/>
            <person name="Hashimoto T."/>
            <person name="Inagaki Y."/>
        </authorList>
    </citation>
    <scope>NUCLEOTIDE SEQUENCE</scope>
</reference>
<organism evidence="9">
    <name type="scientific">Tsukubamonas globosa</name>
    <dbReference type="NCBI Taxonomy" id="875863"/>
    <lineage>
        <taxon>Eukaryota</taxon>
        <taxon>Discoba</taxon>
        <taxon>Tsukubamonadida</taxon>
        <taxon>Tsukubamonadidae</taxon>
        <taxon>Tsukubamonas</taxon>
    </lineage>
</organism>
<evidence type="ECO:0000256" key="4">
    <source>
        <dbReference type="ARBA" id="ARBA00022723"/>
    </source>
</evidence>
<keyword evidence="5 8" id="KW-1133">Transmembrane helix</keyword>
<geneLocation type="mitochondrion" evidence="9"/>
<proteinExistence type="predicted"/>
<evidence type="ECO:0000256" key="3">
    <source>
        <dbReference type="ARBA" id="ARBA00022692"/>
    </source>
</evidence>
<feature type="transmembrane region" description="Helical" evidence="8">
    <location>
        <begin position="22"/>
        <end position="44"/>
    </location>
</feature>